<accession>A0A644ZSC3</accession>
<dbReference type="CDD" id="cd00165">
    <property type="entry name" value="S4"/>
    <property type="match status" value="1"/>
</dbReference>
<dbReference type="AlphaFoldDB" id="A0A644ZSC3"/>
<evidence type="ECO:0000313" key="1">
    <source>
        <dbReference type="EMBL" id="MPM43860.1"/>
    </source>
</evidence>
<dbReference type="Pfam" id="PF13275">
    <property type="entry name" value="S4_2"/>
    <property type="match status" value="1"/>
</dbReference>
<protein>
    <recommendedName>
        <fullName evidence="2">RNA-binding S4 domain-containing protein</fullName>
    </recommendedName>
</protein>
<comment type="caution">
    <text evidence="1">The sequence shown here is derived from an EMBL/GenBank/DDBJ whole genome shotgun (WGS) entry which is preliminary data.</text>
</comment>
<gene>
    <name evidence="1" type="ORF">SDC9_90537</name>
</gene>
<dbReference type="EMBL" id="VSSQ01010261">
    <property type="protein sequence ID" value="MPM43860.1"/>
    <property type="molecule type" value="Genomic_DNA"/>
</dbReference>
<name>A0A644ZSC3_9ZZZZ</name>
<sequence length="73" mass="7858">MSIETVDVGSMIRLGQFLKYAGIAESGAHAREMIEAGDVEVDGEIETHRGRQLHGGEVVTVITEAFETTVRVG</sequence>
<dbReference type="Gene3D" id="3.10.290.10">
    <property type="entry name" value="RNA-binding S4 domain"/>
    <property type="match status" value="1"/>
</dbReference>
<dbReference type="SUPFAM" id="SSF55174">
    <property type="entry name" value="Alpha-L RNA-binding motif"/>
    <property type="match status" value="1"/>
</dbReference>
<dbReference type="PROSITE" id="PS50889">
    <property type="entry name" value="S4"/>
    <property type="match status" value="1"/>
</dbReference>
<dbReference type="GO" id="GO:0003723">
    <property type="term" value="F:RNA binding"/>
    <property type="evidence" value="ECO:0007669"/>
    <property type="project" value="InterPro"/>
</dbReference>
<organism evidence="1">
    <name type="scientific">bioreactor metagenome</name>
    <dbReference type="NCBI Taxonomy" id="1076179"/>
    <lineage>
        <taxon>unclassified sequences</taxon>
        <taxon>metagenomes</taxon>
        <taxon>ecological metagenomes</taxon>
    </lineage>
</organism>
<evidence type="ECO:0008006" key="2">
    <source>
        <dbReference type="Google" id="ProtNLM"/>
    </source>
</evidence>
<dbReference type="InterPro" id="IPR036986">
    <property type="entry name" value="S4_RNA-bd_sf"/>
</dbReference>
<reference evidence="1" key="1">
    <citation type="submission" date="2019-08" db="EMBL/GenBank/DDBJ databases">
        <authorList>
            <person name="Kucharzyk K."/>
            <person name="Murdoch R.W."/>
            <person name="Higgins S."/>
            <person name="Loffler F."/>
        </authorList>
    </citation>
    <scope>NUCLEOTIDE SEQUENCE</scope>
</reference>
<proteinExistence type="predicted"/>